<gene>
    <name evidence="1" type="ORF">MM415B00380_0053</name>
</gene>
<reference evidence="1" key="1">
    <citation type="submission" date="2020-03" db="EMBL/GenBank/DDBJ databases">
        <title>The deep terrestrial virosphere.</title>
        <authorList>
            <person name="Holmfeldt K."/>
            <person name="Nilsson E."/>
            <person name="Simone D."/>
            <person name="Lopez-Fernandez M."/>
            <person name="Wu X."/>
            <person name="de Brujin I."/>
            <person name="Lundin D."/>
            <person name="Andersson A."/>
            <person name="Bertilsson S."/>
            <person name="Dopson M."/>
        </authorList>
    </citation>
    <scope>NUCLEOTIDE SEQUENCE</scope>
    <source>
        <strain evidence="1">MM415B00380</strain>
    </source>
</reference>
<dbReference type="EMBL" id="MT141544">
    <property type="protein sequence ID" value="QJA65801.1"/>
    <property type="molecule type" value="Genomic_DNA"/>
</dbReference>
<dbReference type="AlphaFoldDB" id="A0A6M3J9Q8"/>
<name>A0A6M3J9Q8_9ZZZZ</name>
<accession>A0A6M3J9Q8</accession>
<proteinExistence type="predicted"/>
<evidence type="ECO:0000313" key="1">
    <source>
        <dbReference type="EMBL" id="QJA65801.1"/>
    </source>
</evidence>
<sequence length="54" mass="6425">MVLSFSDLLESYFQSLDQQRRQGPAGRRILEVAEETLTPEEFVEFLREIENEDY</sequence>
<protein>
    <submittedName>
        <fullName evidence="1">Uncharacterized protein</fullName>
    </submittedName>
</protein>
<organism evidence="1">
    <name type="scientific">viral metagenome</name>
    <dbReference type="NCBI Taxonomy" id="1070528"/>
    <lineage>
        <taxon>unclassified sequences</taxon>
        <taxon>metagenomes</taxon>
        <taxon>organismal metagenomes</taxon>
    </lineage>
</organism>